<protein>
    <submittedName>
        <fullName evidence="2">Class I SAM-dependent methyltransferase</fullName>
    </submittedName>
</protein>
<dbReference type="Proteomes" id="UP000321456">
    <property type="component" value="Unassembled WGS sequence"/>
</dbReference>
<comment type="caution">
    <text evidence="2">The sequence shown here is derived from an EMBL/GenBank/DDBJ whole genome shotgun (WGS) entry which is preliminary data.</text>
</comment>
<proteinExistence type="predicted"/>
<dbReference type="InterPro" id="IPR013216">
    <property type="entry name" value="Methyltransf_11"/>
</dbReference>
<dbReference type="GO" id="GO:0008757">
    <property type="term" value="F:S-adenosylmethionine-dependent methyltransferase activity"/>
    <property type="evidence" value="ECO:0007669"/>
    <property type="project" value="InterPro"/>
</dbReference>
<evidence type="ECO:0000259" key="1">
    <source>
        <dbReference type="Pfam" id="PF08241"/>
    </source>
</evidence>
<sequence>MEFETSKQYWEDRYKIGGNSGAGSYNRLAEFKAEIINSFVAENNIETIVEFGCGDGNQLKLFKFKSYTAYDVSNTIIEKCKEMFKDDTSSSFFHVSEYKQQTFDLSLSLDVIYHLIEDETFFQYMNNLFNASSKYVIVYSSNTSENEKAAVHVKHRKFTDWVTQNKPDFELTEHIPNKFPFDEKNKKITSFADFYIYKKKEVK</sequence>
<dbReference type="Gene3D" id="3.40.50.150">
    <property type="entry name" value="Vaccinia Virus protein VP39"/>
    <property type="match status" value="1"/>
</dbReference>
<gene>
    <name evidence="2" type="ORF">FVB32_09030</name>
</gene>
<evidence type="ECO:0000313" key="2">
    <source>
        <dbReference type="EMBL" id="TXN34736.1"/>
    </source>
</evidence>
<keyword evidence="2" id="KW-0808">Transferase</keyword>
<keyword evidence="3" id="KW-1185">Reference proteome</keyword>
<accession>A0A5C8V098</accession>
<dbReference type="GO" id="GO:0032259">
    <property type="term" value="P:methylation"/>
    <property type="evidence" value="ECO:0007669"/>
    <property type="project" value="UniProtKB-KW"/>
</dbReference>
<evidence type="ECO:0000313" key="3">
    <source>
        <dbReference type="Proteomes" id="UP000321456"/>
    </source>
</evidence>
<dbReference type="SUPFAM" id="SSF53335">
    <property type="entry name" value="S-adenosyl-L-methionine-dependent methyltransferases"/>
    <property type="match status" value="1"/>
</dbReference>
<dbReference type="Pfam" id="PF08241">
    <property type="entry name" value="Methyltransf_11"/>
    <property type="match status" value="1"/>
</dbReference>
<feature type="domain" description="Methyltransferase type 11" evidence="1">
    <location>
        <begin position="50"/>
        <end position="127"/>
    </location>
</feature>
<organism evidence="2 3">
    <name type="scientific">Flagellimonas hymeniacidonis</name>
    <dbReference type="NCBI Taxonomy" id="2603628"/>
    <lineage>
        <taxon>Bacteria</taxon>
        <taxon>Pseudomonadati</taxon>
        <taxon>Bacteroidota</taxon>
        <taxon>Flavobacteriia</taxon>
        <taxon>Flavobacteriales</taxon>
        <taxon>Flavobacteriaceae</taxon>
        <taxon>Flagellimonas</taxon>
    </lineage>
</organism>
<name>A0A5C8V098_9FLAO</name>
<dbReference type="EMBL" id="VRUR01000002">
    <property type="protein sequence ID" value="TXN34736.1"/>
    <property type="molecule type" value="Genomic_DNA"/>
</dbReference>
<reference evidence="2 3" key="1">
    <citation type="submission" date="2019-08" db="EMBL/GenBank/DDBJ databases">
        <title>Professor.</title>
        <authorList>
            <person name="Park J.S."/>
        </authorList>
    </citation>
    <scope>NUCLEOTIDE SEQUENCE [LARGE SCALE GENOMIC DNA]</scope>
    <source>
        <strain evidence="2 3">176CP5-101</strain>
    </source>
</reference>
<dbReference type="AlphaFoldDB" id="A0A5C8V098"/>
<keyword evidence="2" id="KW-0489">Methyltransferase</keyword>
<dbReference type="InterPro" id="IPR029063">
    <property type="entry name" value="SAM-dependent_MTases_sf"/>
</dbReference>